<evidence type="ECO:0008006" key="9">
    <source>
        <dbReference type="Google" id="ProtNLM"/>
    </source>
</evidence>
<dbReference type="PANTHER" id="PTHR46494:SF3">
    <property type="entry name" value="ZINC TRANSPORT PROTEIN ZNTB"/>
    <property type="match status" value="1"/>
</dbReference>
<evidence type="ECO:0000313" key="7">
    <source>
        <dbReference type="EMBL" id="RGP60124.1"/>
    </source>
</evidence>
<feature type="compositionally biased region" description="Basic and acidic residues" evidence="5">
    <location>
        <begin position="131"/>
        <end position="147"/>
    </location>
</feature>
<dbReference type="GO" id="GO:0005886">
    <property type="term" value="C:plasma membrane"/>
    <property type="evidence" value="ECO:0007669"/>
    <property type="project" value="UniProtKB-SubCell"/>
</dbReference>
<organism evidence="7 8">
    <name type="scientific">Fusarium longipes</name>
    <dbReference type="NCBI Taxonomy" id="694270"/>
    <lineage>
        <taxon>Eukaryota</taxon>
        <taxon>Fungi</taxon>
        <taxon>Dikarya</taxon>
        <taxon>Ascomycota</taxon>
        <taxon>Pezizomycotina</taxon>
        <taxon>Sordariomycetes</taxon>
        <taxon>Hypocreomycetidae</taxon>
        <taxon>Hypocreales</taxon>
        <taxon>Nectriaceae</taxon>
        <taxon>Fusarium</taxon>
    </lineage>
</organism>
<comment type="subcellular location">
    <subcellularLocation>
        <location evidence="1">Cell membrane</location>
        <topology evidence="1">Multi-pass membrane protein</topology>
    </subcellularLocation>
</comment>
<dbReference type="Gene3D" id="1.20.58.340">
    <property type="entry name" value="Magnesium transport protein CorA, transmembrane region"/>
    <property type="match status" value="1"/>
</dbReference>
<keyword evidence="2 6" id="KW-0812">Transmembrane</keyword>
<comment type="caution">
    <text evidence="7">The sequence shown here is derived from an EMBL/GenBank/DDBJ whole genome shotgun (WGS) entry which is preliminary data.</text>
</comment>
<evidence type="ECO:0000313" key="8">
    <source>
        <dbReference type="Proteomes" id="UP000266234"/>
    </source>
</evidence>
<feature type="region of interest" description="Disordered" evidence="5">
    <location>
        <begin position="909"/>
        <end position="930"/>
    </location>
</feature>
<feature type="compositionally biased region" description="Basic and acidic residues" evidence="5">
    <location>
        <begin position="115"/>
        <end position="124"/>
    </location>
</feature>
<feature type="region of interest" description="Disordered" evidence="5">
    <location>
        <begin position="32"/>
        <end position="188"/>
    </location>
</feature>
<dbReference type="InterPro" id="IPR045863">
    <property type="entry name" value="CorA_TM1_TM2"/>
</dbReference>
<keyword evidence="3 6" id="KW-1133">Transmembrane helix</keyword>
<feature type="transmembrane region" description="Helical" evidence="6">
    <location>
        <begin position="1025"/>
        <end position="1049"/>
    </location>
</feature>
<dbReference type="Proteomes" id="UP000266234">
    <property type="component" value="Unassembled WGS sequence"/>
</dbReference>
<gene>
    <name evidence="7" type="ORF">FLONG3_10991</name>
</gene>
<dbReference type="InterPro" id="IPR002523">
    <property type="entry name" value="MgTranspt_CorA/ZnTranspt_ZntB"/>
</dbReference>
<dbReference type="GO" id="GO:0015095">
    <property type="term" value="F:magnesium ion transmembrane transporter activity"/>
    <property type="evidence" value="ECO:0007669"/>
    <property type="project" value="TreeGrafter"/>
</dbReference>
<protein>
    <recommendedName>
        <fullName evidence="9">Mg2+ transporter</fullName>
    </recommendedName>
</protein>
<feature type="transmembrane region" description="Helical" evidence="6">
    <location>
        <begin position="1061"/>
        <end position="1082"/>
    </location>
</feature>
<evidence type="ECO:0000256" key="1">
    <source>
        <dbReference type="ARBA" id="ARBA00004651"/>
    </source>
</evidence>
<dbReference type="Pfam" id="PF01544">
    <property type="entry name" value="CorA"/>
    <property type="match status" value="1"/>
</dbReference>
<sequence>MPSSPPGDGRTRVRWGPVEEYYPHSIQPHRHEVRYPSRRGTAEAAEAPVERIRIRNDTGPVFRPPPRRSMDDAPVEVYYNRPQRQSRDAVPTQTYTEWEIPAPLPAGDSTSPGREYTESPRPIENEDNDGKEELTRQFSYDRKDVRREHSRSRSPLYSHYEMPRHNRYRSREAYSRTTGNDDWYTRPRADSFSSDDFDPYDKFDCSTQAQSIVTESSKGEDSDAESPVPEEHVALARDGKGGQARSQLTFFDSSVYTGNGEMGSSHTATLNVVHDLKGQKHPLHVPQDVMNFEEFWVEISRISGLSELEKKAISRLRADVKKNCVKTRTNPKGAKVGYLDPKYIEVPLRSLKQEVPTTETVTGSARWICIPYFSLEQYSGLLAATSSSLFPAQTLLQVQYSRNTAARDMEQAVVRLRNTERGECFHISQLWCLTIDNSLIVTCGTMTREDLYGQAIEIKEHPARVLTTERQGRILVEYGDSVVWSFEVEECQTWFKFLSKFQTFWPNLPEFWHKEQAITAEAWPRLLKLASSNRSVPLKLTMKLGPLPEPPPRAILRPEPHLLPTTHSGKGKTKINDFAHILALPTGGLKGLSVQNGGLKFLEVQLNAAESFLTSETTLSERKAYKSCKSATRTECYEYLNELADRVEANGSDTIRRAYQEKIDIFNAADIVFSFFIPLSFNGPMVDKFWGAVRVMIELPSIDGDFLRPSFDNIPGNLRTSLRYLTRNLFALQNIFAHSSKEERAEVELPVELSKAWLYIVMGMVYSSKDELKWDSRIKRAEALIEMGSKKLVQGLCGKSLLDKAAVLPLEVLSLIAMGLLQDQVGKSDDICDTYSQYLNSLDNAITSKPSDRSFQHQLDLVQQELIAVKRTLYKQKSLISRLRKSLTAIDTVDIVISQFEHETALKDAERQHNKRHYAETVPPPPTYSHRQEDDYARIAPIGYAQEATANDYMGLDDDFLFDMTSTSKLSPTDAGGLRGLFFLECSRLIEQREFEFRRFSEFSEDLERAIAYKMDFTRDRQERAIYAFTLVTIVFLPLSAVSSIFGMNTSDVRDMPYSQWLYWAVAIPLTILIILIGLWFMGELDYSSGGVLVTL</sequence>
<dbReference type="GO" id="GO:0050897">
    <property type="term" value="F:cobalt ion binding"/>
    <property type="evidence" value="ECO:0007669"/>
    <property type="project" value="TreeGrafter"/>
</dbReference>
<keyword evidence="8" id="KW-1185">Reference proteome</keyword>
<dbReference type="AlphaFoldDB" id="A0A395RJ54"/>
<evidence type="ECO:0000256" key="6">
    <source>
        <dbReference type="SAM" id="Phobius"/>
    </source>
</evidence>
<proteinExistence type="predicted"/>
<dbReference type="SUPFAM" id="SSF144083">
    <property type="entry name" value="Magnesium transport protein CorA, transmembrane region"/>
    <property type="match status" value="1"/>
</dbReference>
<name>A0A395RJ54_9HYPO</name>
<dbReference type="PANTHER" id="PTHR46494">
    <property type="entry name" value="CORA FAMILY METAL ION TRANSPORTER (EUROFUNG)"/>
    <property type="match status" value="1"/>
</dbReference>
<reference evidence="7 8" key="1">
    <citation type="journal article" date="2018" name="PLoS Pathog.">
        <title>Evolution of structural diversity of trichothecenes, a family of toxins produced by plant pathogenic and entomopathogenic fungi.</title>
        <authorList>
            <person name="Proctor R.H."/>
            <person name="McCormick S.P."/>
            <person name="Kim H.S."/>
            <person name="Cardoza R.E."/>
            <person name="Stanley A.M."/>
            <person name="Lindo L."/>
            <person name="Kelly A."/>
            <person name="Brown D.W."/>
            <person name="Lee T."/>
            <person name="Vaughan M.M."/>
            <person name="Alexander N.J."/>
            <person name="Busman M."/>
            <person name="Gutierrez S."/>
        </authorList>
    </citation>
    <scope>NUCLEOTIDE SEQUENCE [LARGE SCALE GENOMIC DNA]</scope>
    <source>
        <strain evidence="7 8">NRRL 20695</strain>
    </source>
</reference>
<evidence type="ECO:0000256" key="4">
    <source>
        <dbReference type="ARBA" id="ARBA00023136"/>
    </source>
</evidence>
<dbReference type="GO" id="GO:0015087">
    <property type="term" value="F:cobalt ion transmembrane transporter activity"/>
    <property type="evidence" value="ECO:0007669"/>
    <property type="project" value="TreeGrafter"/>
</dbReference>
<dbReference type="STRING" id="694270.A0A395RJ54"/>
<evidence type="ECO:0000256" key="5">
    <source>
        <dbReference type="SAM" id="MobiDB-lite"/>
    </source>
</evidence>
<accession>A0A395RJ54</accession>
<dbReference type="GO" id="GO:0000287">
    <property type="term" value="F:magnesium ion binding"/>
    <property type="evidence" value="ECO:0007669"/>
    <property type="project" value="TreeGrafter"/>
</dbReference>
<evidence type="ECO:0000256" key="2">
    <source>
        <dbReference type="ARBA" id="ARBA00022692"/>
    </source>
</evidence>
<evidence type="ECO:0000256" key="3">
    <source>
        <dbReference type="ARBA" id="ARBA00022989"/>
    </source>
</evidence>
<keyword evidence="4 6" id="KW-0472">Membrane</keyword>
<dbReference type="EMBL" id="PXOG01000350">
    <property type="protein sequence ID" value="RGP60124.1"/>
    <property type="molecule type" value="Genomic_DNA"/>
</dbReference>
<feature type="compositionally biased region" description="Basic and acidic residues" evidence="5">
    <location>
        <begin position="161"/>
        <end position="174"/>
    </location>
</feature>
<dbReference type="OrthoDB" id="5286874at2759"/>